<accession>A0AAX4ID08</accession>
<reference evidence="2" key="1">
    <citation type="journal article" date="2023" name="bioRxiv">
        <title>Complete genome of the Medicago anthracnose fungus, Colletotrichum destructivum, reveals a mini-chromosome-like region within a core chromosome.</title>
        <authorList>
            <person name="Lapalu N."/>
            <person name="Simon A."/>
            <person name="Lu A."/>
            <person name="Plaumann P.-L."/>
            <person name="Amselem J."/>
            <person name="Pigne S."/>
            <person name="Auger A."/>
            <person name="Koch C."/>
            <person name="Dallery J.-F."/>
            <person name="O'Connell R.J."/>
        </authorList>
    </citation>
    <scope>NUCLEOTIDE SEQUENCE [LARGE SCALE GENOMIC DNA]</scope>
    <source>
        <strain evidence="2">CBS 520.97</strain>
    </source>
</reference>
<name>A0AAX4ID08_9PEZI</name>
<proteinExistence type="predicted"/>
<organism evidence="1 2">
    <name type="scientific">Colletotrichum destructivum</name>
    <dbReference type="NCBI Taxonomy" id="34406"/>
    <lineage>
        <taxon>Eukaryota</taxon>
        <taxon>Fungi</taxon>
        <taxon>Dikarya</taxon>
        <taxon>Ascomycota</taxon>
        <taxon>Pezizomycotina</taxon>
        <taxon>Sordariomycetes</taxon>
        <taxon>Hypocreomycetidae</taxon>
        <taxon>Glomerellales</taxon>
        <taxon>Glomerellaceae</taxon>
        <taxon>Colletotrichum</taxon>
        <taxon>Colletotrichum destructivum species complex</taxon>
    </lineage>
</organism>
<evidence type="ECO:0000313" key="2">
    <source>
        <dbReference type="Proteomes" id="UP001322277"/>
    </source>
</evidence>
<dbReference type="GeneID" id="87942790"/>
<protein>
    <submittedName>
        <fullName evidence="1">Uncharacterized protein</fullName>
    </submittedName>
</protein>
<dbReference type="EMBL" id="CP137308">
    <property type="protein sequence ID" value="WQF81273.1"/>
    <property type="molecule type" value="Genomic_DNA"/>
</dbReference>
<gene>
    <name evidence="1" type="ORF">CDEST_06287</name>
</gene>
<dbReference type="Proteomes" id="UP001322277">
    <property type="component" value="Chromosome 4"/>
</dbReference>
<keyword evidence="2" id="KW-1185">Reference proteome</keyword>
<dbReference type="RefSeq" id="XP_062778497.1">
    <property type="nucleotide sequence ID" value="XM_062922446.1"/>
</dbReference>
<dbReference type="AlphaFoldDB" id="A0AAX4ID08"/>
<dbReference type="KEGG" id="cdet:87942790"/>
<sequence length="184" mass="19970">MIQNFSCSSWCSTGHEVISKKIISTYRMSVFQQLIRSGGATGVSVMGSHGKYQTGGGGQRYALLLFCDKSPKLGNGGPGKYLLGKVELVMIFGAVCWRASALLLPVGLSDADGNARTVFWNSLCLFSHFSLFEDGLFLNISRSWEGLLHGSCISGRWDAMGGVVHLAWALFASISEELCFWEAV</sequence>
<evidence type="ECO:0000313" key="1">
    <source>
        <dbReference type="EMBL" id="WQF81273.1"/>
    </source>
</evidence>